<feature type="transmembrane region" description="Helical" evidence="2">
    <location>
        <begin position="33"/>
        <end position="55"/>
    </location>
</feature>
<feature type="transmembrane region" description="Helical" evidence="2">
    <location>
        <begin position="294"/>
        <end position="317"/>
    </location>
</feature>
<comment type="function">
    <text evidence="1">Component of the cytochrome c oxidase, the last enzyme in the mitochondrial electron transport chain which drives oxidative phosphorylation. The respiratory chain contains 3 multisubunit complexes succinate dehydrogenase (complex II, CII), ubiquinol-cytochrome c oxidoreductase (cytochrome b-c1 complex, complex III, CIII) and cytochrome c oxidase (complex IV, CIV), that cooperate to transfer electrons derived from NADH and succinate to molecular oxygen, creating an electrochemical gradient over the inner membrane that drives transmembrane transport and the ATP synthase. Cytochrome c oxidase is the component of the respiratory chain that catalyzes the reduction of oxygen to water. Electrons originating from reduced cytochrome c in the intermembrane space (IMS) are transferred via the dinuclear copper A center (CU(A)) of subunit 2 and heme A of subunit 1 to the active site in subunit 1, a binuclear center (BNC) formed by heme A3 and copper B (CU(B)). The BNC reduces molecular oxygen to 2 water molecules using 4 electrons from cytochrome c in the IMS and 4 protons from the mitochondrial matrix.</text>
</comment>
<comment type="similarity">
    <text evidence="1">Belongs to the heme-copper respiratory oxidase family.</text>
</comment>
<dbReference type="PANTHER" id="PTHR10422">
    <property type="entry name" value="CYTOCHROME C OXIDASE SUBUNIT 1"/>
    <property type="match status" value="1"/>
</dbReference>
<comment type="caution">
    <text evidence="4">The sequence shown here is derived from an EMBL/GenBank/DDBJ whole genome shotgun (WGS) entry which is preliminary data.</text>
</comment>
<feature type="transmembrane region" description="Helical" evidence="2">
    <location>
        <begin position="473"/>
        <end position="491"/>
    </location>
</feature>
<keyword evidence="1" id="KW-0496">Mitochondrion</keyword>
<keyword evidence="1" id="KW-0479">Metal-binding</keyword>
<dbReference type="Gene3D" id="1.20.210.10">
    <property type="entry name" value="Cytochrome c oxidase-like, subunit I domain"/>
    <property type="match status" value="1"/>
</dbReference>
<comment type="catalytic activity">
    <reaction evidence="1">
        <text>4 Fe(II)-[cytochrome c] + O2 + 8 H(+)(in) = 4 Fe(III)-[cytochrome c] + 2 H2O + 4 H(+)(out)</text>
        <dbReference type="Rhea" id="RHEA:11436"/>
        <dbReference type="Rhea" id="RHEA-COMP:10350"/>
        <dbReference type="Rhea" id="RHEA-COMP:14399"/>
        <dbReference type="ChEBI" id="CHEBI:15377"/>
        <dbReference type="ChEBI" id="CHEBI:15378"/>
        <dbReference type="ChEBI" id="CHEBI:15379"/>
        <dbReference type="ChEBI" id="CHEBI:29033"/>
        <dbReference type="ChEBI" id="CHEBI:29034"/>
        <dbReference type="EC" id="7.1.1.9"/>
    </reaction>
</comment>
<comment type="subcellular location">
    <subcellularLocation>
        <location evidence="1">Mitochondrion inner membrane</location>
        <topology evidence="1">Multi-pass membrane protein</topology>
    </subcellularLocation>
</comment>
<feature type="transmembrane region" description="Helical" evidence="2">
    <location>
        <begin position="209"/>
        <end position="231"/>
    </location>
</feature>
<dbReference type="Proteomes" id="UP000823046">
    <property type="component" value="Unassembled WGS sequence"/>
</dbReference>
<dbReference type="InterPro" id="IPR023616">
    <property type="entry name" value="Cyt_c_oxase-like_su1_dom"/>
</dbReference>
<feature type="transmembrane region" description="Helical" evidence="2">
    <location>
        <begin position="397"/>
        <end position="421"/>
    </location>
</feature>
<keyword evidence="1 2" id="KW-0812">Transmembrane</keyword>
<evidence type="ECO:0000256" key="1">
    <source>
        <dbReference type="RuleBase" id="RU000369"/>
    </source>
</evidence>
<dbReference type="InterPro" id="IPR036927">
    <property type="entry name" value="Cyt_c_oxase-like_su1_sf"/>
</dbReference>
<accession>A0ABQ7J5N0</accession>
<feature type="transmembrane region" description="Helical" evidence="2">
    <location>
        <begin position="266"/>
        <end position="287"/>
    </location>
</feature>
<sequence length="495" mass="55001">MIVKSNVFSRLKEIDLEVSHRSRGLTSCNHKTLGLYYLWIAVIFGLFGSFCSFIIRLELYSSGLRTIAPANYNFYNLTFTLHGLIMIFFHIMPGLYAGYGNYFVPIFHAAPEVAYPRLNSLSLFILPVSYCLILISMASEFGGGTGWTLYPPLSTNFTSILTPYAVTVIVLGIFLSGVSSLMTSCNFVETIFHLRTKGFPLGRASTYSWAILLTAIMLIMTLPVLSGALLMCVSDINFNTLFFDPIFAGDPVFFQHLFWFFGHPEVYVLILPGFAIISLCFFYSSVLFGARSMILALCCITILGLVVWGHHIFTYGIEADTRAYFTSVTILISIPTGTKVFNWLSSYIATERATLEGCSTLLALFFVITFTLGGTTGVILGNGAIDISLHDTYYVVAHFHFVLSLGAIISLATGFIIFQKALLGTSLVCRDLLMLWSIIFFTGIVLTFLPMHFLGFNTMPRRIPDYPDSCSSWNYLASLGSGICIASVLMLRRYS</sequence>
<feature type="transmembrane region" description="Helical" evidence="2">
    <location>
        <begin position="75"/>
        <end position="99"/>
    </location>
</feature>
<keyword evidence="1 2" id="KW-0472">Membrane</keyword>
<organism evidence="4 5">
    <name type="scientific">Cardiosporidium cionae</name>
    <dbReference type="NCBI Taxonomy" id="476202"/>
    <lineage>
        <taxon>Eukaryota</taxon>
        <taxon>Sar</taxon>
        <taxon>Alveolata</taxon>
        <taxon>Apicomplexa</taxon>
        <taxon>Aconoidasida</taxon>
        <taxon>Nephromycida</taxon>
        <taxon>Cardiosporidium</taxon>
    </lineage>
</organism>
<evidence type="ECO:0000313" key="4">
    <source>
        <dbReference type="EMBL" id="KAF8818756.1"/>
    </source>
</evidence>
<keyword evidence="1" id="KW-0679">Respiratory chain</keyword>
<evidence type="ECO:0000256" key="2">
    <source>
        <dbReference type="SAM" id="Phobius"/>
    </source>
</evidence>
<comment type="pathway">
    <text evidence="1">Energy metabolism; oxidative phosphorylation.</text>
</comment>
<dbReference type="InterPro" id="IPR000883">
    <property type="entry name" value="Cyt_C_Oxase_1"/>
</dbReference>
<evidence type="ECO:0000313" key="5">
    <source>
        <dbReference type="Proteomes" id="UP000823046"/>
    </source>
</evidence>
<protein>
    <recommendedName>
        <fullName evidence="1">Cytochrome c oxidase subunit 1</fullName>
        <ecNumber evidence="1">7.1.1.9</ecNumber>
    </recommendedName>
</protein>
<gene>
    <name evidence="4" type="ORF">IE077_001965</name>
</gene>
<dbReference type="SUPFAM" id="SSF81442">
    <property type="entry name" value="Cytochrome c oxidase subunit I-like"/>
    <property type="match status" value="1"/>
</dbReference>
<feature type="transmembrane region" description="Helical" evidence="2">
    <location>
        <begin position="433"/>
        <end position="453"/>
    </location>
</feature>
<keyword evidence="1" id="KW-0186">Copper</keyword>
<feature type="transmembrane region" description="Helical" evidence="2">
    <location>
        <begin position="323"/>
        <end position="349"/>
    </location>
</feature>
<feature type="transmembrane region" description="Helical" evidence="2">
    <location>
        <begin position="361"/>
        <end position="385"/>
    </location>
</feature>
<keyword evidence="1" id="KW-0999">Mitochondrion inner membrane</keyword>
<dbReference type="PROSITE" id="PS50855">
    <property type="entry name" value="COX1"/>
    <property type="match status" value="1"/>
</dbReference>
<keyword evidence="5" id="KW-1185">Reference proteome</keyword>
<feature type="domain" description="Cytochrome oxidase subunit I profile" evidence="3">
    <location>
        <begin position="10"/>
        <end position="491"/>
    </location>
</feature>
<keyword evidence="2" id="KW-1133">Transmembrane helix</keyword>
<feature type="transmembrane region" description="Helical" evidence="2">
    <location>
        <begin position="120"/>
        <end position="141"/>
    </location>
</feature>
<dbReference type="PRINTS" id="PR01165">
    <property type="entry name" value="CYCOXIDASEI"/>
</dbReference>
<dbReference type="EMBL" id="JADAQX010001051">
    <property type="protein sequence ID" value="KAF8818756.1"/>
    <property type="molecule type" value="Genomic_DNA"/>
</dbReference>
<keyword evidence="1" id="KW-0408">Iron</keyword>
<reference evidence="4 5" key="1">
    <citation type="journal article" date="2020" name="bioRxiv">
        <title>Metabolic contributions of an alphaproteobacterial endosymbiont in the apicomplexan Cardiosporidium cionae.</title>
        <authorList>
            <person name="Hunter E.S."/>
            <person name="Paight C.J."/>
            <person name="Lane C.E."/>
        </authorList>
    </citation>
    <scope>NUCLEOTIDE SEQUENCE [LARGE SCALE GENOMIC DNA]</scope>
    <source>
        <strain evidence="4">ESH_2018</strain>
    </source>
</reference>
<dbReference type="Pfam" id="PF00115">
    <property type="entry name" value="COX1"/>
    <property type="match status" value="1"/>
</dbReference>
<dbReference type="PANTHER" id="PTHR10422:SF18">
    <property type="entry name" value="CYTOCHROME C OXIDASE SUBUNIT 1"/>
    <property type="match status" value="1"/>
</dbReference>
<keyword evidence="1" id="KW-0813">Transport</keyword>
<keyword evidence="1" id="KW-0249">Electron transport</keyword>
<evidence type="ECO:0000259" key="3">
    <source>
        <dbReference type="PROSITE" id="PS50855"/>
    </source>
</evidence>
<name>A0ABQ7J5N0_9APIC</name>
<feature type="transmembrane region" description="Helical" evidence="2">
    <location>
        <begin position="161"/>
        <end position="188"/>
    </location>
</feature>
<dbReference type="EC" id="7.1.1.9" evidence="1"/>
<proteinExistence type="inferred from homology"/>
<keyword evidence="1" id="KW-0349">Heme</keyword>